<evidence type="ECO:0000313" key="1">
    <source>
        <dbReference type="EMBL" id="MEC3936919.1"/>
    </source>
</evidence>
<proteinExistence type="predicted"/>
<dbReference type="RefSeq" id="WP_158251938.1">
    <property type="nucleotide sequence ID" value="NZ_CBCYCG010000001.1"/>
</dbReference>
<sequence>MTLAMLAVLSALLIVSGLIYILRQLMNAWCDPEHPQTGNSLPGTADDLLKR</sequence>
<name>A0ABU6I5V9_9ENTR</name>
<accession>A0ABU6I5V9</accession>
<reference evidence="1 2" key="1">
    <citation type="submission" date="2024-01" db="EMBL/GenBank/DDBJ databases">
        <title>Comparative Genomics of Leclercia adecarboxylata Strains Isolated from Several Sources.</title>
        <authorList>
            <person name="Yescas-Zazueta V."/>
            <person name="Balbuena-Alonso M.G."/>
            <person name="Valencia D."/>
            <person name="Mendez-Pfeiffer P.A."/>
            <person name="Ballesteros-Monrreal M.G."/>
            <person name="Rocha-Gracia R.D.C."/>
            <person name="Barrios-Villa E."/>
        </authorList>
    </citation>
    <scope>NUCLEOTIDE SEQUENCE [LARGE SCALE GENOMIC DNA]</scope>
    <source>
        <strain evidence="1 2">33MEM</strain>
    </source>
</reference>
<dbReference type="EMBL" id="JAYMCU010000018">
    <property type="protein sequence ID" value="MEC3936919.1"/>
    <property type="molecule type" value="Genomic_DNA"/>
</dbReference>
<organism evidence="1 2">
    <name type="scientific">Leclercia adecarboxylata</name>
    <dbReference type="NCBI Taxonomy" id="83655"/>
    <lineage>
        <taxon>Bacteria</taxon>
        <taxon>Pseudomonadati</taxon>
        <taxon>Pseudomonadota</taxon>
        <taxon>Gammaproteobacteria</taxon>
        <taxon>Enterobacterales</taxon>
        <taxon>Enterobacteriaceae</taxon>
        <taxon>Leclercia</taxon>
    </lineage>
</organism>
<gene>
    <name evidence="1" type="ORF">VOF76_12150</name>
</gene>
<comment type="caution">
    <text evidence="1">The sequence shown here is derived from an EMBL/GenBank/DDBJ whole genome shotgun (WGS) entry which is preliminary data.</text>
</comment>
<protein>
    <submittedName>
        <fullName evidence="1">Uncharacterized protein</fullName>
    </submittedName>
</protein>
<keyword evidence="2" id="KW-1185">Reference proteome</keyword>
<dbReference type="Proteomes" id="UP001357437">
    <property type="component" value="Unassembled WGS sequence"/>
</dbReference>
<evidence type="ECO:0000313" key="2">
    <source>
        <dbReference type="Proteomes" id="UP001357437"/>
    </source>
</evidence>